<evidence type="ECO:0000313" key="14">
    <source>
        <dbReference type="EMBL" id="CAD7425565.1"/>
    </source>
</evidence>
<dbReference type="GO" id="GO:0005634">
    <property type="term" value="C:nucleus"/>
    <property type="evidence" value="ECO:0007669"/>
    <property type="project" value="UniProtKB-SubCell"/>
</dbReference>
<keyword evidence="9" id="KW-0234">DNA repair</keyword>
<keyword evidence="7" id="KW-0269">Exonuclease</keyword>
<keyword evidence="8" id="KW-0233">DNA recombination</keyword>
<feature type="domain" description="DNA repair metallo-beta-lactamase" evidence="13">
    <location>
        <begin position="311"/>
        <end position="411"/>
    </location>
</feature>
<keyword evidence="10" id="KW-0539">Nucleus</keyword>
<keyword evidence="5" id="KW-0227">DNA damage</keyword>
<dbReference type="PANTHER" id="PTHR23240">
    <property type="entry name" value="DNA CROSS-LINK REPAIR PROTEIN PSO2/SNM1-RELATED"/>
    <property type="match status" value="1"/>
</dbReference>
<dbReference type="InterPro" id="IPR011084">
    <property type="entry name" value="DRMBL"/>
</dbReference>
<keyword evidence="4" id="KW-0255">Endonuclease</keyword>
<dbReference type="Gene3D" id="3.40.50.12650">
    <property type="match status" value="1"/>
</dbReference>
<dbReference type="GO" id="GO:0006303">
    <property type="term" value="P:double-strand break repair via nonhomologous end joining"/>
    <property type="evidence" value="ECO:0007669"/>
    <property type="project" value="TreeGrafter"/>
</dbReference>
<reference evidence="14" key="1">
    <citation type="submission" date="2020-11" db="EMBL/GenBank/DDBJ databases">
        <authorList>
            <person name="Tran Van P."/>
        </authorList>
    </citation>
    <scope>NUCLEOTIDE SEQUENCE</scope>
</reference>
<evidence type="ECO:0000256" key="6">
    <source>
        <dbReference type="ARBA" id="ARBA00022801"/>
    </source>
</evidence>
<keyword evidence="3" id="KW-0540">Nuclease</keyword>
<evidence type="ECO:0000256" key="9">
    <source>
        <dbReference type="ARBA" id="ARBA00023204"/>
    </source>
</evidence>
<evidence type="ECO:0000256" key="8">
    <source>
        <dbReference type="ARBA" id="ARBA00023172"/>
    </source>
</evidence>
<keyword evidence="6" id="KW-0378">Hydrolase</keyword>
<evidence type="ECO:0000256" key="10">
    <source>
        <dbReference type="ARBA" id="ARBA00023242"/>
    </source>
</evidence>
<dbReference type="GO" id="GO:0000723">
    <property type="term" value="P:telomere maintenance"/>
    <property type="evidence" value="ECO:0007669"/>
    <property type="project" value="TreeGrafter"/>
</dbReference>
<comment type="subcellular location">
    <subcellularLocation>
        <location evidence="1">Nucleus</location>
    </subcellularLocation>
</comment>
<dbReference type="Pfam" id="PF07522">
    <property type="entry name" value="DRMBL"/>
    <property type="match status" value="1"/>
</dbReference>
<evidence type="ECO:0000256" key="11">
    <source>
        <dbReference type="ARBA" id="ARBA00039759"/>
    </source>
</evidence>
<dbReference type="GO" id="GO:0036297">
    <property type="term" value="P:interstrand cross-link repair"/>
    <property type="evidence" value="ECO:0007669"/>
    <property type="project" value="TreeGrafter"/>
</dbReference>
<evidence type="ECO:0000256" key="4">
    <source>
        <dbReference type="ARBA" id="ARBA00022759"/>
    </source>
</evidence>
<dbReference type="Gene3D" id="3.60.15.10">
    <property type="entry name" value="Ribonuclease Z/Hydroxyacylglutathione hydrolase-like"/>
    <property type="match status" value="2"/>
</dbReference>
<evidence type="ECO:0000256" key="1">
    <source>
        <dbReference type="ARBA" id="ARBA00004123"/>
    </source>
</evidence>
<dbReference type="GO" id="GO:0035312">
    <property type="term" value="F:5'-3' DNA exonuclease activity"/>
    <property type="evidence" value="ECO:0007669"/>
    <property type="project" value="TreeGrafter"/>
</dbReference>
<dbReference type="InterPro" id="IPR036866">
    <property type="entry name" value="RibonucZ/Hydroxyglut_hydro"/>
</dbReference>
<dbReference type="GO" id="GO:0006310">
    <property type="term" value="P:DNA recombination"/>
    <property type="evidence" value="ECO:0007669"/>
    <property type="project" value="UniProtKB-KW"/>
</dbReference>
<dbReference type="AlphaFoldDB" id="A0A7R9E3H1"/>
<evidence type="ECO:0000256" key="12">
    <source>
        <dbReference type="ARBA" id="ARBA00042677"/>
    </source>
</evidence>
<organism evidence="14">
    <name type="scientific">Timema monikensis</name>
    <dbReference type="NCBI Taxonomy" id="170555"/>
    <lineage>
        <taxon>Eukaryota</taxon>
        <taxon>Metazoa</taxon>
        <taxon>Ecdysozoa</taxon>
        <taxon>Arthropoda</taxon>
        <taxon>Hexapoda</taxon>
        <taxon>Insecta</taxon>
        <taxon>Pterygota</taxon>
        <taxon>Neoptera</taxon>
        <taxon>Polyneoptera</taxon>
        <taxon>Phasmatodea</taxon>
        <taxon>Timematodea</taxon>
        <taxon>Timematoidea</taxon>
        <taxon>Timematidae</taxon>
        <taxon>Timema</taxon>
    </lineage>
</organism>
<evidence type="ECO:0000256" key="3">
    <source>
        <dbReference type="ARBA" id="ARBA00022722"/>
    </source>
</evidence>
<evidence type="ECO:0000256" key="5">
    <source>
        <dbReference type="ARBA" id="ARBA00022763"/>
    </source>
</evidence>
<sequence>MSSQLRWLHGLRRYSSNRLDCQRRGDRGSVFGLGVLRVVFPSPFTQIPKFFFGRSEIPRFLGGLYGILPFHIDRAMICPTSFTNSALNTAMNFRVHKSIEYVSSALIYLCPAMCSVAVTFDICSFHNIWGQCLHNVGYYNVVSIFYDNPTPPQESVTKLVSIDLVIKSRNQRDITNGETLWSLTQIPIQSGEHDYTFRTSLWIGFSAHNASADVGKEKGREIGGLRQRFLFEAASCTVLYTGDFRILKGDIKKFKALHSINGKAKTIDTLYLDTTFFTLYGSEYLFRIVANKFDTKVHVSDKVYSFYKCVPEIKDAVTNDPKLSRIHCYDTDELQKVLSGFINKSDDSEIHLKTIKPSALRFKNNVDETMKLFYSDSDIDRVCYSSHSSFSELKDIILHLKPGKIVPCVQPLYMTTEDVKLALRELGVCEVDLSSLSNSDAGEPVSIETRTDDKMIAICKNVCSEFSPLDKLLDSPPRKRMA</sequence>
<evidence type="ECO:0000259" key="13">
    <source>
        <dbReference type="Pfam" id="PF07522"/>
    </source>
</evidence>
<evidence type="ECO:0000256" key="7">
    <source>
        <dbReference type="ARBA" id="ARBA00022839"/>
    </source>
</evidence>
<proteinExistence type="inferred from homology"/>
<dbReference type="GO" id="GO:0004519">
    <property type="term" value="F:endonuclease activity"/>
    <property type="evidence" value="ECO:0007669"/>
    <property type="project" value="UniProtKB-KW"/>
</dbReference>
<dbReference type="GO" id="GO:0003684">
    <property type="term" value="F:damaged DNA binding"/>
    <property type="evidence" value="ECO:0007669"/>
    <property type="project" value="TreeGrafter"/>
</dbReference>
<accession>A0A7R9E3H1</accession>
<dbReference type="PANTHER" id="PTHR23240:SF8">
    <property type="entry name" value="PROTEIN ARTEMIS"/>
    <property type="match status" value="1"/>
</dbReference>
<dbReference type="EMBL" id="OB792985">
    <property type="protein sequence ID" value="CAD7425565.1"/>
    <property type="molecule type" value="Genomic_DNA"/>
</dbReference>
<protein>
    <recommendedName>
        <fullName evidence="11">Protein artemis</fullName>
    </recommendedName>
    <alternativeName>
        <fullName evidence="12">DNA cross-link repair 1C protein</fullName>
    </alternativeName>
</protein>
<gene>
    <name evidence="14" type="ORF">TMSB3V08_LOCUS2472</name>
</gene>
<comment type="similarity">
    <text evidence="2">Belongs to the DNA repair metallo-beta-lactamase (DRMBL) family.</text>
</comment>
<evidence type="ECO:0000256" key="2">
    <source>
        <dbReference type="ARBA" id="ARBA00010304"/>
    </source>
</evidence>
<name>A0A7R9E3H1_9NEOP</name>